<evidence type="ECO:0000256" key="1">
    <source>
        <dbReference type="SAM" id="SignalP"/>
    </source>
</evidence>
<sequence length="265" mass="29223">MRRNILNKIALLALLVTAASCKSKKLVEVQRPTKDSTATVKPNNVAEKLAVIRSKQITFNTFSGKAKAKLAVNGDENDCTLNIRINRDQKIWISITAIAGLEVARALITPDSIQVVNRFQNIYLKKPFSYVHRYAGSQVNFKTIQSLLLGNAIGELLNPSAKLSPEGTNTLVAGNLQGAIVYKLLLGPDLRVTQTNLVNQDAGQSLEVTNRVFTQAGDRMLPSQIDINSTAPRNKVVANLRYTQLEFDKVLEYPFSIPKSYQPAD</sequence>
<comment type="caution">
    <text evidence="2">The sequence shown here is derived from an EMBL/GenBank/DDBJ whole genome shotgun (WGS) entry which is preliminary data.</text>
</comment>
<dbReference type="STRING" id="1792845.BC343_07245"/>
<protein>
    <recommendedName>
        <fullName evidence="4">DUF4292 domain-containing protein</fullName>
    </recommendedName>
</protein>
<accession>A0A1S9PBX7</accession>
<dbReference type="OrthoDB" id="849114at2"/>
<keyword evidence="1" id="KW-0732">Signal</keyword>
<proteinExistence type="predicted"/>
<gene>
    <name evidence="2" type="ORF">BC343_07245</name>
</gene>
<evidence type="ECO:0008006" key="4">
    <source>
        <dbReference type="Google" id="ProtNLM"/>
    </source>
</evidence>
<feature type="signal peptide" evidence="1">
    <location>
        <begin position="1"/>
        <end position="18"/>
    </location>
</feature>
<dbReference type="PROSITE" id="PS51257">
    <property type="entry name" value="PROKAR_LIPOPROTEIN"/>
    <property type="match status" value="1"/>
</dbReference>
<dbReference type="AlphaFoldDB" id="A0A1S9PBX7"/>
<evidence type="ECO:0000313" key="2">
    <source>
        <dbReference type="EMBL" id="OOQ58460.1"/>
    </source>
</evidence>
<feature type="chain" id="PRO_5012255937" description="DUF4292 domain-containing protein" evidence="1">
    <location>
        <begin position="19"/>
        <end position="265"/>
    </location>
</feature>
<reference evidence="2 3" key="1">
    <citation type="submission" date="2016-07" db="EMBL/GenBank/DDBJ databases">
        <title>Genomic analysis of zinc-resistant bacterium Mucilaginibacter pedocola TBZ30.</title>
        <authorList>
            <person name="Huang J."/>
            <person name="Tang J."/>
        </authorList>
    </citation>
    <scope>NUCLEOTIDE SEQUENCE [LARGE SCALE GENOMIC DNA]</scope>
    <source>
        <strain evidence="2 3">TBZ30</strain>
    </source>
</reference>
<dbReference type="EMBL" id="MBTF01000023">
    <property type="protein sequence ID" value="OOQ58460.1"/>
    <property type="molecule type" value="Genomic_DNA"/>
</dbReference>
<evidence type="ECO:0000313" key="3">
    <source>
        <dbReference type="Proteomes" id="UP000189739"/>
    </source>
</evidence>
<name>A0A1S9PBX7_9SPHI</name>
<dbReference type="RefSeq" id="WP_078349158.1">
    <property type="nucleotide sequence ID" value="NZ_MBTF01000023.1"/>
</dbReference>
<dbReference type="InterPro" id="IPR025634">
    <property type="entry name" value="DUF4292"/>
</dbReference>
<dbReference type="Pfam" id="PF14125">
    <property type="entry name" value="DUF4292"/>
    <property type="match status" value="1"/>
</dbReference>
<dbReference type="Gene3D" id="2.50.20.10">
    <property type="entry name" value="Lipoprotein localisation LolA/LolB/LppX"/>
    <property type="match status" value="1"/>
</dbReference>
<organism evidence="2 3">
    <name type="scientific">Mucilaginibacter pedocola</name>
    <dbReference type="NCBI Taxonomy" id="1792845"/>
    <lineage>
        <taxon>Bacteria</taxon>
        <taxon>Pseudomonadati</taxon>
        <taxon>Bacteroidota</taxon>
        <taxon>Sphingobacteriia</taxon>
        <taxon>Sphingobacteriales</taxon>
        <taxon>Sphingobacteriaceae</taxon>
        <taxon>Mucilaginibacter</taxon>
    </lineage>
</organism>
<keyword evidence="3" id="KW-1185">Reference proteome</keyword>
<dbReference type="Proteomes" id="UP000189739">
    <property type="component" value="Unassembled WGS sequence"/>
</dbReference>